<reference evidence="2 3" key="1">
    <citation type="submission" date="2025-04" db="UniProtKB">
        <authorList>
            <consortium name="RefSeq"/>
        </authorList>
    </citation>
    <scope>IDENTIFICATION</scope>
    <source>
        <strain evidence="2 3">15112-1751.03</strain>
        <tissue evidence="2 3">Whole Adult</tissue>
    </source>
</reference>
<dbReference type="RefSeq" id="XP_034109897.1">
    <property type="nucleotide sequence ID" value="XM_034254006.2"/>
</dbReference>
<dbReference type="OrthoDB" id="7850541at2759"/>
<dbReference type="AlphaFoldDB" id="A0A6P8XCJ2"/>
<dbReference type="GeneID" id="117571707"/>
<evidence type="ECO:0000313" key="3">
    <source>
        <dbReference type="RefSeq" id="XP_051860799.1"/>
    </source>
</evidence>
<evidence type="ECO:0000313" key="1">
    <source>
        <dbReference type="Proteomes" id="UP000515160"/>
    </source>
</evidence>
<proteinExistence type="predicted"/>
<organism evidence="1 2">
    <name type="scientific">Drosophila albomicans</name>
    <name type="common">Fruit fly</name>
    <dbReference type="NCBI Taxonomy" id="7291"/>
    <lineage>
        <taxon>Eukaryota</taxon>
        <taxon>Metazoa</taxon>
        <taxon>Ecdysozoa</taxon>
        <taxon>Arthropoda</taxon>
        <taxon>Hexapoda</taxon>
        <taxon>Insecta</taxon>
        <taxon>Pterygota</taxon>
        <taxon>Neoptera</taxon>
        <taxon>Endopterygota</taxon>
        <taxon>Diptera</taxon>
        <taxon>Brachycera</taxon>
        <taxon>Muscomorpha</taxon>
        <taxon>Ephydroidea</taxon>
        <taxon>Drosophilidae</taxon>
        <taxon>Drosophila</taxon>
    </lineage>
</organism>
<protein>
    <submittedName>
        <fullName evidence="2 3">Uncharacterized protein LOC117571707</fullName>
    </submittedName>
</protein>
<evidence type="ECO:0000313" key="2">
    <source>
        <dbReference type="RefSeq" id="XP_034109897.1"/>
    </source>
</evidence>
<keyword evidence="1" id="KW-1185">Reference proteome</keyword>
<gene>
    <name evidence="2 3" type="primary">LOC117571707</name>
</gene>
<accession>A0A6P8XCJ2</accession>
<sequence length="354" mass="40361">MVENFGKALCLVATQLRIPLKDHKIFLKDVDMVSNFINKALIQQNSIFAHSFTNLPETATFMGNTYIDVPAKFNCYLILDFKYAHQVEFGEDGYVYLSADCQSTHAGCRIPSTYLQQVLRDDLNNILGSQPLVKCQEHTYKLCFHTTVYPISAHTIVATQMDSETNVRIVFDFLLAFKIPLLKVPRPKNVPVPESMPSQALEYWLALPVNHFDVHFNGQNHLGRMHIWQVANLEQRQRWRLALRLSYMLSTINDTLSTVGIHGLKHTCVNLCERYGLKKADKPINFKLIDMMSTYSSLKLTELSTALNSGSLVNFQIDPQLSTDCLKTDVMISKMHDEWKTSNCVPSKAKKHSK</sequence>
<name>A0A6P8XCJ2_DROAB</name>
<dbReference type="RefSeq" id="XP_051860799.1">
    <property type="nucleotide sequence ID" value="XM_052004839.1"/>
</dbReference>
<dbReference type="Proteomes" id="UP000515160">
    <property type="component" value="Chromosome 3"/>
</dbReference>